<gene>
    <name evidence="5" type="ORF">BWZ43_23100</name>
</gene>
<evidence type="ECO:0000256" key="1">
    <source>
        <dbReference type="ARBA" id="ARBA00022679"/>
    </source>
</evidence>
<evidence type="ECO:0000313" key="5">
    <source>
        <dbReference type="EMBL" id="OOP66030.1"/>
    </source>
</evidence>
<accession>A0A8E2I4P9</accession>
<dbReference type="InterPro" id="IPR016181">
    <property type="entry name" value="Acyl_CoA_acyltransferase"/>
</dbReference>
<feature type="domain" description="N-acetyltransferase" evidence="4">
    <location>
        <begin position="7"/>
        <end position="177"/>
    </location>
</feature>
<evidence type="ECO:0000313" key="6">
    <source>
        <dbReference type="Proteomes" id="UP000189761"/>
    </source>
</evidence>
<proteinExistence type="inferred from homology"/>
<sequence length="179" mass="20714">MLVGKSIFLKPLKSTDAQASLNLQLENREFFEKFSMIRSNHFYTLDGQIEWIKKLEKEAEEDQQYYFGIFLTDNQKLIGTINLFQVLRGSLQSAFIGYFLDRKHNGKGYTTEAVKLIVEYGFHHLKLHRIEAGVMPHNIPSIRVLEKGGFHKEGIAKKNVKINGNWEDHQVLAIINPHD</sequence>
<keyword evidence="6" id="KW-1185">Reference proteome</keyword>
<dbReference type="RefSeq" id="WP_071975797.1">
    <property type="nucleotide sequence ID" value="NZ_CP065424.1"/>
</dbReference>
<name>A0A8E2I4P9_9BACI</name>
<evidence type="ECO:0000259" key="4">
    <source>
        <dbReference type="PROSITE" id="PS51186"/>
    </source>
</evidence>
<dbReference type="FunFam" id="3.40.630.30:FF:000005">
    <property type="entry name" value="Ribosomal protein alanine acetyltransferase"/>
    <property type="match status" value="1"/>
</dbReference>
<dbReference type="AlphaFoldDB" id="A0A8E2I4P9"/>
<dbReference type="PANTHER" id="PTHR43792">
    <property type="entry name" value="GNAT FAMILY, PUTATIVE (AFU_ORTHOLOGUE AFUA_3G00765)-RELATED-RELATED"/>
    <property type="match status" value="1"/>
</dbReference>
<dbReference type="GO" id="GO:0005737">
    <property type="term" value="C:cytoplasm"/>
    <property type="evidence" value="ECO:0007669"/>
    <property type="project" value="TreeGrafter"/>
</dbReference>
<comment type="similarity">
    <text evidence="3">Belongs to the acetyltransferase family. RimJ subfamily.</text>
</comment>
<dbReference type="Gene3D" id="3.40.630.30">
    <property type="match status" value="1"/>
</dbReference>
<keyword evidence="1 5" id="KW-0808">Transferase</keyword>
<dbReference type="PROSITE" id="PS51186">
    <property type="entry name" value="GNAT"/>
    <property type="match status" value="1"/>
</dbReference>
<dbReference type="Proteomes" id="UP000189761">
    <property type="component" value="Unassembled WGS sequence"/>
</dbReference>
<protein>
    <submittedName>
        <fullName evidence="5">Alanine acetyltransferase</fullName>
    </submittedName>
</protein>
<dbReference type="Pfam" id="PF13302">
    <property type="entry name" value="Acetyltransf_3"/>
    <property type="match status" value="1"/>
</dbReference>
<dbReference type="InterPro" id="IPR000182">
    <property type="entry name" value="GNAT_dom"/>
</dbReference>
<reference evidence="5 6" key="1">
    <citation type="submission" date="2017-01" db="EMBL/GenBank/DDBJ databases">
        <title>Draft genome sequence of Bacillus oleronius.</title>
        <authorList>
            <person name="Allam M."/>
        </authorList>
    </citation>
    <scope>NUCLEOTIDE SEQUENCE [LARGE SCALE GENOMIC DNA]</scope>
    <source>
        <strain evidence="5 6">DSM 9356</strain>
    </source>
</reference>
<dbReference type="InterPro" id="IPR051531">
    <property type="entry name" value="N-acetyltransferase"/>
</dbReference>
<keyword evidence="2" id="KW-0012">Acyltransferase</keyword>
<dbReference type="PANTHER" id="PTHR43792:SF8">
    <property type="entry name" value="[RIBOSOMAL PROTEIN US5]-ALANINE N-ACETYLTRANSFERASE"/>
    <property type="match status" value="1"/>
</dbReference>
<comment type="caution">
    <text evidence="5">The sequence shown here is derived from an EMBL/GenBank/DDBJ whole genome shotgun (WGS) entry which is preliminary data.</text>
</comment>
<dbReference type="GO" id="GO:0008999">
    <property type="term" value="F:protein-N-terminal-alanine acetyltransferase activity"/>
    <property type="evidence" value="ECO:0007669"/>
    <property type="project" value="TreeGrafter"/>
</dbReference>
<dbReference type="EMBL" id="MTLA01000388">
    <property type="protein sequence ID" value="OOP66030.1"/>
    <property type="molecule type" value="Genomic_DNA"/>
</dbReference>
<evidence type="ECO:0000256" key="2">
    <source>
        <dbReference type="ARBA" id="ARBA00023315"/>
    </source>
</evidence>
<organism evidence="5 6">
    <name type="scientific">Heyndrickxia oleronia</name>
    <dbReference type="NCBI Taxonomy" id="38875"/>
    <lineage>
        <taxon>Bacteria</taxon>
        <taxon>Bacillati</taxon>
        <taxon>Bacillota</taxon>
        <taxon>Bacilli</taxon>
        <taxon>Bacillales</taxon>
        <taxon>Bacillaceae</taxon>
        <taxon>Heyndrickxia</taxon>
    </lineage>
</organism>
<dbReference type="SUPFAM" id="SSF55729">
    <property type="entry name" value="Acyl-CoA N-acyltransferases (Nat)"/>
    <property type="match status" value="1"/>
</dbReference>
<evidence type="ECO:0000256" key="3">
    <source>
        <dbReference type="ARBA" id="ARBA00038502"/>
    </source>
</evidence>